<dbReference type="Pfam" id="PF24883">
    <property type="entry name" value="NPHP3_N"/>
    <property type="match status" value="1"/>
</dbReference>
<dbReference type="InterPro" id="IPR056884">
    <property type="entry name" value="NPHP3-like_N"/>
</dbReference>
<protein>
    <recommendedName>
        <fullName evidence="2">Nephrocystin 3-like N-terminal domain-containing protein</fullName>
    </recommendedName>
</protein>
<dbReference type="Gene3D" id="3.40.50.300">
    <property type="entry name" value="P-loop containing nucleotide triphosphate hydrolases"/>
    <property type="match status" value="1"/>
</dbReference>
<dbReference type="SUPFAM" id="SSF52540">
    <property type="entry name" value="P-loop containing nucleoside triphosphate hydrolases"/>
    <property type="match status" value="1"/>
</dbReference>
<evidence type="ECO:0000259" key="2">
    <source>
        <dbReference type="Pfam" id="PF24883"/>
    </source>
</evidence>
<keyword evidence="1" id="KW-0677">Repeat</keyword>
<keyword evidence="4" id="KW-1185">Reference proteome</keyword>
<name>A0ABR0IZ33_9EURO</name>
<accession>A0ABR0IZ33</accession>
<sequence length="519" mass="57924">MLPLDALSTAVAVVAFVEFTCKFISTTNQVRKDGSSVKIQFVRDSTATLIALNAGLRDRRRLIEKDDPNLTQLEEGIDRILAGCNDVARDLIELIAQLSSSKHGFMESVRTIFLTLLKKDKLEQIHAQLQAYRHDLNDYTIALLNEKLVKHSEDVSARLIRLEENQKDALIGQNRILEIVSFSRHTAVPRTVEAFDTITASELAVLRAQLFTVESQETTENKQHIKDQKAVCAILVISDGQGNLSQMLLTAAESSDALVTEPASLIEQTTLFERSSGGLQCHQTFSEPFLPVVRSVLGALNFETIRLREESIAIAHERTFEWIFHERQSSDDHKDNGAPPYEAGFRHFLESSNGIFWINGKPGSGKSTLMKFITNHKRTKDFLKVWAGSGQVLIATHFFLSRGTDLQGSFQGLLRSLLRSLLSQDQTLIPIAFPQACRQFLQEGSVDPSGFMVSDMLAALKRILSAQPMRRKICLFIDGADEMSGPEEELGTLLNEIVKFPHVKAVVSSRPLAYFTKVV</sequence>
<evidence type="ECO:0000313" key="4">
    <source>
        <dbReference type="Proteomes" id="UP001345691"/>
    </source>
</evidence>
<gene>
    <name evidence="3" type="ORF">LTR69_009744</name>
</gene>
<proteinExistence type="predicted"/>
<dbReference type="PANTHER" id="PTHR10039:SF5">
    <property type="entry name" value="NACHT DOMAIN-CONTAINING PROTEIN"/>
    <property type="match status" value="1"/>
</dbReference>
<comment type="caution">
    <text evidence="3">The sequence shown here is derived from an EMBL/GenBank/DDBJ whole genome shotgun (WGS) entry which is preliminary data.</text>
</comment>
<dbReference type="InterPro" id="IPR027417">
    <property type="entry name" value="P-loop_NTPase"/>
</dbReference>
<dbReference type="EMBL" id="JAVRRF010000029">
    <property type="protein sequence ID" value="KAK5052406.1"/>
    <property type="molecule type" value="Genomic_DNA"/>
</dbReference>
<evidence type="ECO:0000313" key="3">
    <source>
        <dbReference type="EMBL" id="KAK5052406.1"/>
    </source>
</evidence>
<organism evidence="3 4">
    <name type="scientific">Exophiala sideris</name>
    <dbReference type="NCBI Taxonomy" id="1016849"/>
    <lineage>
        <taxon>Eukaryota</taxon>
        <taxon>Fungi</taxon>
        <taxon>Dikarya</taxon>
        <taxon>Ascomycota</taxon>
        <taxon>Pezizomycotina</taxon>
        <taxon>Eurotiomycetes</taxon>
        <taxon>Chaetothyriomycetidae</taxon>
        <taxon>Chaetothyriales</taxon>
        <taxon>Herpotrichiellaceae</taxon>
        <taxon>Exophiala</taxon>
    </lineage>
</organism>
<dbReference type="Proteomes" id="UP001345691">
    <property type="component" value="Unassembled WGS sequence"/>
</dbReference>
<evidence type="ECO:0000256" key="1">
    <source>
        <dbReference type="ARBA" id="ARBA00022737"/>
    </source>
</evidence>
<reference evidence="3 4" key="1">
    <citation type="submission" date="2023-08" db="EMBL/GenBank/DDBJ databases">
        <title>Black Yeasts Isolated from many extreme environments.</title>
        <authorList>
            <person name="Coleine C."/>
            <person name="Stajich J.E."/>
            <person name="Selbmann L."/>
        </authorList>
    </citation>
    <scope>NUCLEOTIDE SEQUENCE [LARGE SCALE GENOMIC DNA]</scope>
    <source>
        <strain evidence="3 4">CCFEE 6328</strain>
    </source>
</reference>
<feature type="domain" description="Nephrocystin 3-like N-terminal" evidence="2">
    <location>
        <begin position="345"/>
        <end position="510"/>
    </location>
</feature>
<dbReference type="PANTHER" id="PTHR10039">
    <property type="entry name" value="AMELOGENIN"/>
    <property type="match status" value="1"/>
</dbReference>